<accession>A0A834Z838</accession>
<protein>
    <submittedName>
        <fullName evidence="1">Uncharacterized protein</fullName>
    </submittedName>
</protein>
<dbReference type="EMBL" id="JABCRI010000009">
    <property type="protein sequence ID" value="KAF8401145.1"/>
    <property type="molecule type" value="Genomic_DNA"/>
</dbReference>
<evidence type="ECO:0000313" key="1">
    <source>
        <dbReference type="EMBL" id="KAF8401145.1"/>
    </source>
</evidence>
<proteinExistence type="predicted"/>
<evidence type="ECO:0000313" key="2">
    <source>
        <dbReference type="Proteomes" id="UP000655225"/>
    </source>
</evidence>
<keyword evidence="2" id="KW-1185">Reference proteome</keyword>
<gene>
    <name evidence="1" type="ORF">HHK36_014449</name>
</gene>
<reference evidence="1 2" key="1">
    <citation type="submission" date="2020-04" db="EMBL/GenBank/DDBJ databases">
        <title>Plant Genome Project.</title>
        <authorList>
            <person name="Zhang R.-G."/>
        </authorList>
    </citation>
    <scope>NUCLEOTIDE SEQUENCE [LARGE SCALE GENOMIC DNA]</scope>
    <source>
        <strain evidence="1">YNK0</strain>
        <tissue evidence="1">Leaf</tissue>
    </source>
</reference>
<sequence>MSSPISLVDIQCDVTINLSVDIQGDVTLPSCWLSFKAMSPSILSVDIEGDVTLPSCWSIFKAMSPSILSVDIQGDVTINPLAMSSPISLVDIQGDVTINLSVDIQGDVIPISLVDIQGDVTLPSCWLSFKAMSPSIISVDIEGDVTLSSCRLTLKAMISPPSLAGELASPSIASRQIGFFIIHYQFRPTVFPGCDSDPSEIFSPDRLLSGEPASSVSIRSIEIRLRPFSPLILPGEVVPSDFWNSPPVIFSGEISPDLAMSSPISLVDIQCDVTINLSVDIQGDVTLPSCWLSFKAMSPSILSVDIEGDVTLPSCWSIFKAMSPSILSVDIQGDVTINPLAMSSPISLVDIQGDVTINLSVDIQGDVIPISLVDIQGDVTLPSCWLSFKAMSPSIISVDIEGDVTLSSCRLTLKAISGSSSSITNSGQQSSPVVTLIPPRFSLPIVFSGEPASPVNIRSLEIRLRPFSPLILPGEVVLSGEFLHLQPPTSCSSKSGL</sequence>
<comment type="caution">
    <text evidence="1">The sequence shown here is derived from an EMBL/GenBank/DDBJ whole genome shotgun (WGS) entry which is preliminary data.</text>
</comment>
<organism evidence="1 2">
    <name type="scientific">Tetracentron sinense</name>
    <name type="common">Spur-leaf</name>
    <dbReference type="NCBI Taxonomy" id="13715"/>
    <lineage>
        <taxon>Eukaryota</taxon>
        <taxon>Viridiplantae</taxon>
        <taxon>Streptophyta</taxon>
        <taxon>Embryophyta</taxon>
        <taxon>Tracheophyta</taxon>
        <taxon>Spermatophyta</taxon>
        <taxon>Magnoliopsida</taxon>
        <taxon>Trochodendrales</taxon>
        <taxon>Trochodendraceae</taxon>
        <taxon>Tetracentron</taxon>
    </lineage>
</organism>
<dbReference type="AlphaFoldDB" id="A0A834Z838"/>
<name>A0A834Z838_TETSI</name>
<dbReference type="Proteomes" id="UP000655225">
    <property type="component" value="Unassembled WGS sequence"/>
</dbReference>